<dbReference type="GO" id="GO:0005886">
    <property type="term" value="C:plasma membrane"/>
    <property type="evidence" value="ECO:0000318"/>
    <property type="project" value="GO_Central"/>
</dbReference>
<name>A0A2K1JVR8_PHYPA</name>
<evidence type="ECO:0000313" key="3">
    <source>
        <dbReference type="EMBL" id="PNR45620.1"/>
    </source>
</evidence>
<evidence type="ECO:0000313" key="5">
    <source>
        <dbReference type="Proteomes" id="UP000006727"/>
    </source>
</evidence>
<keyword evidence="5" id="KW-1185">Reference proteome</keyword>
<gene>
    <name evidence="3" type="ORF">PHYPA_015391</name>
</gene>
<dbReference type="PROSITE" id="PS51485">
    <property type="entry name" value="PHYTOCYANIN"/>
    <property type="match status" value="1"/>
</dbReference>
<accession>A0A2K1JVR8</accession>
<dbReference type="PANTHER" id="PTHR33021:SF193">
    <property type="entry name" value="OS06G0218600 PROTEIN"/>
    <property type="match status" value="1"/>
</dbReference>
<dbReference type="EMBL" id="ABEU02000011">
    <property type="protein sequence ID" value="PNR45620.1"/>
    <property type="molecule type" value="Genomic_DNA"/>
</dbReference>
<evidence type="ECO:0000313" key="4">
    <source>
        <dbReference type="EnsemblPlants" id="Pp3c11_22360V3.1"/>
    </source>
</evidence>
<reference evidence="4" key="3">
    <citation type="submission" date="2020-12" db="UniProtKB">
        <authorList>
            <consortium name="EnsemblPlants"/>
        </authorList>
    </citation>
    <scope>IDENTIFICATION</scope>
</reference>
<dbReference type="AlphaFoldDB" id="A0A2K1JVR8"/>
<dbReference type="GO" id="GO:0009055">
    <property type="term" value="F:electron transfer activity"/>
    <property type="evidence" value="ECO:0007669"/>
    <property type="project" value="InterPro"/>
</dbReference>
<dbReference type="Gene3D" id="2.60.40.420">
    <property type="entry name" value="Cupredoxins - blue copper proteins"/>
    <property type="match status" value="1"/>
</dbReference>
<dbReference type="PaxDb" id="3218-PP1S31_207V6.1"/>
<dbReference type="FunCoup" id="A0A2K1JVR8">
    <property type="interactions" value="5"/>
</dbReference>
<dbReference type="InterPro" id="IPR003245">
    <property type="entry name" value="Phytocyanin_dom"/>
</dbReference>
<feature type="region of interest" description="Disordered" evidence="1">
    <location>
        <begin position="180"/>
        <end position="219"/>
    </location>
</feature>
<dbReference type="PANTHER" id="PTHR33021">
    <property type="entry name" value="BLUE COPPER PROTEIN"/>
    <property type="match status" value="1"/>
</dbReference>
<dbReference type="InterPro" id="IPR008972">
    <property type="entry name" value="Cupredoxin"/>
</dbReference>
<dbReference type="EnsemblPlants" id="Pp3c11_22360V3.1">
    <property type="protein sequence ID" value="Pp3c11_22360V3.1"/>
    <property type="gene ID" value="Pp3c11_22360"/>
</dbReference>
<reference evidence="3 5" key="2">
    <citation type="journal article" date="2018" name="Plant J.">
        <title>The Physcomitrella patens chromosome-scale assembly reveals moss genome structure and evolution.</title>
        <authorList>
            <person name="Lang D."/>
            <person name="Ullrich K.K."/>
            <person name="Murat F."/>
            <person name="Fuchs J."/>
            <person name="Jenkins J."/>
            <person name="Haas F.B."/>
            <person name="Piednoel M."/>
            <person name="Gundlach H."/>
            <person name="Van Bel M."/>
            <person name="Meyberg R."/>
            <person name="Vives C."/>
            <person name="Morata J."/>
            <person name="Symeonidi A."/>
            <person name="Hiss M."/>
            <person name="Muchero W."/>
            <person name="Kamisugi Y."/>
            <person name="Saleh O."/>
            <person name="Blanc G."/>
            <person name="Decker E.L."/>
            <person name="van Gessel N."/>
            <person name="Grimwood J."/>
            <person name="Hayes R.D."/>
            <person name="Graham S.W."/>
            <person name="Gunter L.E."/>
            <person name="McDaniel S.F."/>
            <person name="Hoernstein S.N.W."/>
            <person name="Larsson A."/>
            <person name="Li F.W."/>
            <person name="Perroud P.F."/>
            <person name="Phillips J."/>
            <person name="Ranjan P."/>
            <person name="Rokshar D.S."/>
            <person name="Rothfels C.J."/>
            <person name="Schneider L."/>
            <person name="Shu S."/>
            <person name="Stevenson D.W."/>
            <person name="Thummler F."/>
            <person name="Tillich M."/>
            <person name="Villarreal Aguilar J.C."/>
            <person name="Widiez T."/>
            <person name="Wong G.K."/>
            <person name="Wymore A."/>
            <person name="Zhang Y."/>
            <person name="Zimmer A.D."/>
            <person name="Quatrano R.S."/>
            <person name="Mayer K.F.X."/>
            <person name="Goodstein D."/>
            <person name="Casacuberta J.M."/>
            <person name="Vandepoele K."/>
            <person name="Reski R."/>
            <person name="Cuming A.C."/>
            <person name="Tuskan G.A."/>
            <person name="Maumus F."/>
            <person name="Salse J."/>
            <person name="Schmutz J."/>
            <person name="Rensing S.A."/>
        </authorList>
    </citation>
    <scope>NUCLEOTIDE SEQUENCE [LARGE SCALE GENOMIC DNA]</scope>
    <source>
        <strain evidence="4 5">cv. Gransden 2004</strain>
    </source>
</reference>
<dbReference type="Pfam" id="PF02298">
    <property type="entry name" value="Cu_bind_like"/>
    <property type="match status" value="1"/>
</dbReference>
<reference evidence="3 5" key="1">
    <citation type="journal article" date="2008" name="Science">
        <title>The Physcomitrella genome reveals evolutionary insights into the conquest of land by plants.</title>
        <authorList>
            <person name="Rensing S."/>
            <person name="Lang D."/>
            <person name="Zimmer A."/>
            <person name="Terry A."/>
            <person name="Salamov A."/>
            <person name="Shapiro H."/>
            <person name="Nishiyama T."/>
            <person name="Perroud P.-F."/>
            <person name="Lindquist E."/>
            <person name="Kamisugi Y."/>
            <person name="Tanahashi T."/>
            <person name="Sakakibara K."/>
            <person name="Fujita T."/>
            <person name="Oishi K."/>
            <person name="Shin-I T."/>
            <person name="Kuroki Y."/>
            <person name="Toyoda A."/>
            <person name="Suzuki Y."/>
            <person name="Hashimoto A."/>
            <person name="Yamaguchi K."/>
            <person name="Sugano A."/>
            <person name="Kohara Y."/>
            <person name="Fujiyama A."/>
            <person name="Anterola A."/>
            <person name="Aoki S."/>
            <person name="Ashton N."/>
            <person name="Barbazuk W.B."/>
            <person name="Barker E."/>
            <person name="Bennetzen J."/>
            <person name="Bezanilla M."/>
            <person name="Blankenship R."/>
            <person name="Cho S.H."/>
            <person name="Dutcher S."/>
            <person name="Estelle M."/>
            <person name="Fawcett J.A."/>
            <person name="Gundlach H."/>
            <person name="Hanada K."/>
            <person name="Heyl A."/>
            <person name="Hicks K.A."/>
            <person name="Hugh J."/>
            <person name="Lohr M."/>
            <person name="Mayer K."/>
            <person name="Melkozernov A."/>
            <person name="Murata T."/>
            <person name="Nelson D."/>
            <person name="Pils B."/>
            <person name="Prigge M."/>
            <person name="Reiss B."/>
            <person name="Renner T."/>
            <person name="Rombauts S."/>
            <person name="Rushton P."/>
            <person name="Sanderfoot A."/>
            <person name="Schween G."/>
            <person name="Shiu S.-H."/>
            <person name="Stueber K."/>
            <person name="Theodoulou F.L."/>
            <person name="Tu H."/>
            <person name="Van de Peer Y."/>
            <person name="Verrier P.J."/>
            <person name="Waters E."/>
            <person name="Wood A."/>
            <person name="Yang L."/>
            <person name="Cove D."/>
            <person name="Cuming A."/>
            <person name="Hasebe M."/>
            <person name="Lucas S."/>
            <person name="Mishler D.B."/>
            <person name="Reski R."/>
            <person name="Grigoriev I."/>
            <person name="Quatrano R.S."/>
            <person name="Boore J.L."/>
        </authorList>
    </citation>
    <scope>NUCLEOTIDE SEQUENCE [LARGE SCALE GENOMIC DNA]</scope>
    <source>
        <strain evidence="4 5">cv. Gransden 2004</strain>
    </source>
</reference>
<dbReference type="CDD" id="cd04216">
    <property type="entry name" value="Phytocyanin"/>
    <property type="match status" value="1"/>
</dbReference>
<evidence type="ECO:0000256" key="1">
    <source>
        <dbReference type="SAM" id="MobiDB-lite"/>
    </source>
</evidence>
<dbReference type="Proteomes" id="UP000006727">
    <property type="component" value="Chromosome 11"/>
</dbReference>
<dbReference type="SUPFAM" id="SSF49503">
    <property type="entry name" value="Cupredoxins"/>
    <property type="match status" value="1"/>
</dbReference>
<dbReference type="InterPro" id="IPR039391">
    <property type="entry name" value="Phytocyanin-like"/>
</dbReference>
<feature type="compositionally biased region" description="Polar residues" evidence="1">
    <location>
        <begin position="187"/>
        <end position="200"/>
    </location>
</feature>
<organism evidence="3">
    <name type="scientific">Physcomitrium patens</name>
    <name type="common">Spreading-leaved earth moss</name>
    <name type="synonym">Physcomitrella patens</name>
    <dbReference type="NCBI Taxonomy" id="3218"/>
    <lineage>
        <taxon>Eukaryota</taxon>
        <taxon>Viridiplantae</taxon>
        <taxon>Streptophyta</taxon>
        <taxon>Embryophyta</taxon>
        <taxon>Bryophyta</taxon>
        <taxon>Bryophytina</taxon>
        <taxon>Bryopsida</taxon>
        <taxon>Funariidae</taxon>
        <taxon>Funariales</taxon>
        <taxon>Funariaceae</taxon>
        <taxon>Physcomitrium</taxon>
    </lineage>
</organism>
<proteinExistence type="predicted"/>
<evidence type="ECO:0000259" key="2">
    <source>
        <dbReference type="PROSITE" id="PS51485"/>
    </source>
</evidence>
<dbReference type="Gramene" id="Pp3c11_22360V3.1">
    <property type="protein sequence ID" value="Pp3c11_22360V3.1"/>
    <property type="gene ID" value="Pp3c11_22360"/>
</dbReference>
<dbReference type="InParanoid" id="A0A2K1JVR8"/>
<protein>
    <recommendedName>
        <fullName evidence="2">Phytocyanin domain-containing protein</fullName>
    </recommendedName>
</protein>
<sequence length="271" mass="28661">MGTQKRMAKTVKRSNANMNSAAAAVAVLMLVASVTDTASAKEYTVGGTTGWDYAPTTSFYSEWSNKLRIVPGDKIGTVFRIPCNTRMPYNPIYSYQLPQLKLFKYMPTAHNVQEVTEADYAACNSMNPITEYQSGNDIVTLPKQGTHYYICGVLGHCTEGGMRMKVTVVADDSLNSAAPAGSLPLPQASTPQTGASSTSGLARRGGDHANSPAIPPISTAGHSAAQISAKPKSLSGMAVLWSVGAAALEFIVGVGINEVNVHGHKRLHNVS</sequence>
<feature type="domain" description="Phytocyanin" evidence="2">
    <location>
        <begin position="41"/>
        <end position="170"/>
    </location>
</feature>